<reference evidence="2 3" key="1">
    <citation type="submission" date="2013-04" db="EMBL/GenBank/DDBJ databases">
        <title>Zunongwangia sp. 22II14-10F7 Genome Sequencing.</title>
        <authorList>
            <person name="Lai Q."/>
            <person name="Shao Z."/>
        </authorList>
    </citation>
    <scope>NUCLEOTIDE SEQUENCE [LARGE SCALE GENOMIC DNA]</scope>
    <source>
        <strain evidence="2 3">22II14-10F7</strain>
    </source>
</reference>
<keyword evidence="3" id="KW-1185">Reference proteome</keyword>
<dbReference type="RefSeq" id="WP_084843493.1">
    <property type="nucleotide sequence ID" value="NZ_ARYN01000038.1"/>
</dbReference>
<sequence length="211" mass="24590">MLIDEVKSHCETLLSSQCCKEMSFHNLEHTRDVVSNIETIGKSMGLSSAFLEPVIIAGWFHDTGFLKCYKEHEEFSVSLAHQFLVAKNWPAEKIEMVSSCIRSTHMPQTPSCLEAEILCDADIFHLGTSKFITRNKLLRKEWEEKLQEHYCEETWLQLNIQFLRKQHFFTRYGKTILEQGKNQNIKFLQNKLEQITKSASTKINADFTQNR</sequence>
<dbReference type="InterPro" id="IPR003607">
    <property type="entry name" value="HD/PDEase_dom"/>
</dbReference>
<name>A0A1Y1SYB9_9FLAO</name>
<protein>
    <submittedName>
        <fullName evidence="2">Metal-dependent phosphohydrolase</fullName>
    </submittedName>
</protein>
<dbReference type="AlphaFoldDB" id="A0A1Y1SYB9"/>
<organism evidence="2 3">
    <name type="scientific">Zunongwangia atlantica 22II14-10F7</name>
    <dbReference type="NCBI Taxonomy" id="1185767"/>
    <lineage>
        <taxon>Bacteria</taxon>
        <taxon>Pseudomonadati</taxon>
        <taxon>Bacteroidota</taxon>
        <taxon>Flavobacteriia</taxon>
        <taxon>Flavobacteriales</taxon>
        <taxon>Flavobacteriaceae</taxon>
        <taxon>Zunongwangia</taxon>
    </lineage>
</organism>
<proteinExistence type="predicted"/>
<dbReference type="STRING" id="1185767.IIF7_20196"/>
<gene>
    <name evidence="2" type="ORF">IIF7_20196</name>
</gene>
<dbReference type="SUPFAM" id="SSF109604">
    <property type="entry name" value="HD-domain/PDEase-like"/>
    <property type="match status" value="1"/>
</dbReference>
<dbReference type="OrthoDB" id="5728337at2"/>
<dbReference type="GO" id="GO:0016787">
    <property type="term" value="F:hydrolase activity"/>
    <property type="evidence" value="ECO:0007669"/>
    <property type="project" value="UniProtKB-KW"/>
</dbReference>
<evidence type="ECO:0000313" key="3">
    <source>
        <dbReference type="Proteomes" id="UP000192746"/>
    </source>
</evidence>
<feature type="domain" description="HD" evidence="1">
    <location>
        <begin position="27"/>
        <end position="125"/>
    </location>
</feature>
<dbReference type="Pfam" id="PF01966">
    <property type="entry name" value="HD"/>
    <property type="match status" value="1"/>
</dbReference>
<dbReference type="EMBL" id="ARYN01000038">
    <property type="protein sequence ID" value="ORL43562.1"/>
    <property type="molecule type" value="Genomic_DNA"/>
</dbReference>
<evidence type="ECO:0000313" key="2">
    <source>
        <dbReference type="EMBL" id="ORL43562.1"/>
    </source>
</evidence>
<keyword evidence="2" id="KW-0378">Hydrolase</keyword>
<comment type="caution">
    <text evidence="2">The sequence shown here is derived from an EMBL/GenBank/DDBJ whole genome shotgun (WGS) entry which is preliminary data.</text>
</comment>
<evidence type="ECO:0000259" key="1">
    <source>
        <dbReference type="Pfam" id="PF01966"/>
    </source>
</evidence>
<dbReference type="CDD" id="cd00077">
    <property type="entry name" value="HDc"/>
    <property type="match status" value="1"/>
</dbReference>
<dbReference type="InterPro" id="IPR006674">
    <property type="entry name" value="HD_domain"/>
</dbReference>
<dbReference type="Proteomes" id="UP000192746">
    <property type="component" value="Unassembled WGS sequence"/>
</dbReference>
<dbReference type="Gene3D" id="1.10.3210.10">
    <property type="entry name" value="Hypothetical protein af1432"/>
    <property type="match status" value="1"/>
</dbReference>
<accession>A0A1Y1SYB9</accession>